<keyword evidence="3" id="KW-1003">Cell membrane</keyword>
<evidence type="ECO:0000256" key="4">
    <source>
        <dbReference type="ARBA" id="ARBA00022516"/>
    </source>
</evidence>
<name>A0A9D1IQ48_9FIRM</name>
<keyword evidence="5" id="KW-0808">Transferase</keyword>
<evidence type="ECO:0000256" key="14">
    <source>
        <dbReference type="ARBA" id="ARBA00023264"/>
    </source>
</evidence>
<evidence type="ECO:0000256" key="10">
    <source>
        <dbReference type="ARBA" id="ARBA00022989"/>
    </source>
</evidence>
<dbReference type="GO" id="GO:0005524">
    <property type="term" value="F:ATP binding"/>
    <property type="evidence" value="ECO:0007669"/>
    <property type="project" value="UniProtKB-KW"/>
</dbReference>
<evidence type="ECO:0000256" key="7">
    <source>
        <dbReference type="ARBA" id="ARBA00022741"/>
    </source>
</evidence>
<keyword evidence="13" id="KW-0594">Phospholipid biosynthesis</keyword>
<reference evidence="20" key="2">
    <citation type="journal article" date="2021" name="PeerJ">
        <title>Extensive microbial diversity within the chicken gut microbiome revealed by metagenomics and culture.</title>
        <authorList>
            <person name="Gilroy R."/>
            <person name="Ravi A."/>
            <person name="Getino M."/>
            <person name="Pursley I."/>
            <person name="Horton D.L."/>
            <person name="Alikhan N.F."/>
            <person name="Baker D."/>
            <person name="Gharbi K."/>
            <person name="Hall N."/>
            <person name="Watson M."/>
            <person name="Adriaenssens E.M."/>
            <person name="Foster-Nyarko E."/>
            <person name="Jarju S."/>
            <person name="Secka A."/>
            <person name="Antonio M."/>
            <person name="Oren A."/>
            <person name="Chaudhuri R.R."/>
            <person name="La Ragione R."/>
            <person name="Hildebrand F."/>
            <person name="Pallen M.J."/>
        </authorList>
    </citation>
    <scope>NUCLEOTIDE SEQUENCE</scope>
    <source>
        <strain evidence="20">CHK193-30670</strain>
    </source>
</reference>
<dbReference type="GO" id="GO:0046872">
    <property type="term" value="F:metal ion binding"/>
    <property type="evidence" value="ECO:0007669"/>
    <property type="project" value="UniProtKB-KW"/>
</dbReference>
<feature type="binding site" evidence="16">
    <location>
        <position position="52"/>
    </location>
    <ligand>
        <name>substrate</name>
    </ligand>
</feature>
<evidence type="ECO:0000256" key="1">
    <source>
        <dbReference type="ARBA" id="ARBA00004651"/>
    </source>
</evidence>
<evidence type="ECO:0000256" key="12">
    <source>
        <dbReference type="ARBA" id="ARBA00023136"/>
    </source>
</evidence>
<dbReference type="InterPro" id="IPR000829">
    <property type="entry name" value="DAGK"/>
</dbReference>
<dbReference type="GO" id="GO:0008654">
    <property type="term" value="P:phospholipid biosynthetic process"/>
    <property type="evidence" value="ECO:0007669"/>
    <property type="project" value="UniProtKB-KW"/>
</dbReference>
<comment type="cofactor">
    <cofactor evidence="18">
        <name>Mg(2+)</name>
        <dbReference type="ChEBI" id="CHEBI:18420"/>
    </cofactor>
    <text evidence="18">Mn(2+), Zn(2+), Cd(2+) and Co(2+) support activity to lesser extents.</text>
</comment>
<comment type="similarity">
    <text evidence="2">Belongs to the bacterial diacylglycerol kinase family.</text>
</comment>
<reference evidence="20" key="1">
    <citation type="submission" date="2020-10" db="EMBL/GenBank/DDBJ databases">
        <authorList>
            <person name="Gilroy R."/>
        </authorList>
    </citation>
    <scope>NUCLEOTIDE SEQUENCE</scope>
    <source>
        <strain evidence="20">CHK193-30670</strain>
    </source>
</reference>
<gene>
    <name evidence="20" type="ORF">IAB68_05295</name>
</gene>
<dbReference type="EMBL" id="DVMT01000053">
    <property type="protein sequence ID" value="HIU40696.1"/>
    <property type="molecule type" value="Genomic_DNA"/>
</dbReference>
<keyword evidence="18" id="KW-0460">Magnesium</keyword>
<organism evidence="20 21">
    <name type="scientific">Candidatus Aphodocola excrementigallinarum</name>
    <dbReference type="NCBI Taxonomy" id="2840670"/>
    <lineage>
        <taxon>Bacteria</taxon>
        <taxon>Bacillati</taxon>
        <taxon>Bacillota</taxon>
        <taxon>Bacilli</taxon>
        <taxon>Candidatus Aphodocola</taxon>
    </lineage>
</organism>
<evidence type="ECO:0000256" key="8">
    <source>
        <dbReference type="ARBA" id="ARBA00022777"/>
    </source>
</evidence>
<dbReference type="InterPro" id="IPR036945">
    <property type="entry name" value="DAGK_sf"/>
</dbReference>
<dbReference type="Proteomes" id="UP000824074">
    <property type="component" value="Unassembled WGS sequence"/>
</dbReference>
<evidence type="ECO:0000256" key="11">
    <source>
        <dbReference type="ARBA" id="ARBA00023098"/>
    </source>
</evidence>
<dbReference type="CDD" id="cd14265">
    <property type="entry name" value="UDPK_IM_like"/>
    <property type="match status" value="1"/>
</dbReference>
<feature type="transmembrane region" description="Helical" evidence="19">
    <location>
        <begin position="12"/>
        <end position="33"/>
    </location>
</feature>
<keyword evidence="18" id="KW-0479">Metal-binding</keyword>
<evidence type="ECO:0000256" key="13">
    <source>
        <dbReference type="ARBA" id="ARBA00023209"/>
    </source>
</evidence>
<evidence type="ECO:0000256" key="3">
    <source>
        <dbReference type="ARBA" id="ARBA00022475"/>
    </source>
</evidence>
<evidence type="ECO:0000256" key="9">
    <source>
        <dbReference type="ARBA" id="ARBA00022840"/>
    </source>
</evidence>
<keyword evidence="6 19" id="KW-0812">Transmembrane</keyword>
<feature type="binding site" evidence="18">
    <location>
        <position position="11"/>
    </location>
    <ligand>
        <name>a divalent metal cation</name>
        <dbReference type="ChEBI" id="CHEBI:60240"/>
    </ligand>
</feature>
<proteinExistence type="inferred from homology"/>
<comment type="subcellular location">
    <subcellularLocation>
        <location evidence="1">Cell membrane</location>
        <topology evidence="1">Multi-pass membrane protein</topology>
    </subcellularLocation>
</comment>
<evidence type="ECO:0000256" key="18">
    <source>
        <dbReference type="PIRSR" id="PIRSR600829-4"/>
    </source>
</evidence>
<feature type="binding site" evidence="17">
    <location>
        <begin position="77"/>
        <end position="78"/>
    </location>
    <ligand>
        <name>ATP</name>
        <dbReference type="ChEBI" id="CHEBI:30616"/>
    </ligand>
</feature>
<keyword evidence="14" id="KW-1208">Phospholipid metabolism</keyword>
<dbReference type="PROSITE" id="PS01069">
    <property type="entry name" value="DAGK_PROKAR"/>
    <property type="match status" value="1"/>
</dbReference>
<keyword evidence="9 17" id="KW-0067">ATP-binding</keyword>
<evidence type="ECO:0000256" key="2">
    <source>
        <dbReference type="ARBA" id="ARBA00005967"/>
    </source>
</evidence>
<feature type="transmembrane region" description="Helical" evidence="19">
    <location>
        <begin position="79"/>
        <end position="100"/>
    </location>
</feature>
<dbReference type="Gene3D" id="1.10.287.3610">
    <property type="match status" value="1"/>
</dbReference>
<keyword evidence="10 19" id="KW-1133">Transmembrane helix</keyword>
<feature type="binding site" evidence="18">
    <location>
        <position position="59"/>
    </location>
    <ligand>
        <name>a divalent metal cation</name>
        <dbReference type="ChEBI" id="CHEBI:60240"/>
    </ligand>
</feature>
<accession>A0A9D1IQ48</accession>
<dbReference type="GO" id="GO:0005886">
    <property type="term" value="C:plasma membrane"/>
    <property type="evidence" value="ECO:0007669"/>
    <property type="project" value="UniProtKB-SubCell"/>
</dbReference>
<evidence type="ECO:0000256" key="17">
    <source>
        <dbReference type="PIRSR" id="PIRSR600829-3"/>
    </source>
</evidence>
<evidence type="ECO:0000256" key="15">
    <source>
        <dbReference type="PIRSR" id="PIRSR600829-1"/>
    </source>
</evidence>
<sequence length="108" mass="12127">MKKIKEFFNREQNLLIHICATVVVTIFGIIFKLKLYEWLLVYSMVTLVITSELINSAIELTVDLYTKKFHPLAMVAKDVAAGAVVVSAFTAICVGLYVFLPKFIGLIN</sequence>
<evidence type="ECO:0000256" key="6">
    <source>
        <dbReference type="ARBA" id="ARBA00022692"/>
    </source>
</evidence>
<keyword evidence="7 17" id="KW-0547">Nucleotide-binding</keyword>
<evidence type="ECO:0000313" key="20">
    <source>
        <dbReference type="EMBL" id="HIU40696.1"/>
    </source>
</evidence>
<evidence type="ECO:0000256" key="19">
    <source>
        <dbReference type="SAM" id="Phobius"/>
    </source>
</evidence>
<evidence type="ECO:0000256" key="5">
    <source>
        <dbReference type="ARBA" id="ARBA00022679"/>
    </source>
</evidence>
<dbReference type="InterPro" id="IPR033717">
    <property type="entry name" value="UDPK"/>
</dbReference>
<feature type="binding site" evidence="17">
    <location>
        <position position="59"/>
    </location>
    <ligand>
        <name>ATP</name>
        <dbReference type="ChEBI" id="CHEBI:30616"/>
    </ligand>
</feature>
<keyword evidence="12 19" id="KW-0472">Membrane</keyword>
<keyword evidence="4" id="KW-0444">Lipid biosynthesis</keyword>
<keyword evidence="11" id="KW-0443">Lipid metabolism</keyword>
<evidence type="ECO:0000256" key="16">
    <source>
        <dbReference type="PIRSR" id="PIRSR600829-2"/>
    </source>
</evidence>
<feature type="binding site" evidence="17">
    <location>
        <position position="11"/>
    </location>
    <ligand>
        <name>ATP</name>
        <dbReference type="ChEBI" id="CHEBI:30616"/>
    </ligand>
</feature>
<feature type="active site" description="Proton acceptor" evidence="15">
    <location>
        <position position="52"/>
    </location>
</feature>
<dbReference type="PANTHER" id="PTHR34299:SF1">
    <property type="entry name" value="DIACYLGLYCEROL KINASE"/>
    <property type="match status" value="1"/>
</dbReference>
<protein>
    <submittedName>
        <fullName evidence="20">Diacylglycerol kinase family protein</fullName>
    </submittedName>
</protein>
<dbReference type="Pfam" id="PF01219">
    <property type="entry name" value="DAGK_prokar"/>
    <property type="match status" value="1"/>
</dbReference>
<keyword evidence="8 20" id="KW-0418">Kinase</keyword>
<dbReference type="GO" id="GO:0016301">
    <property type="term" value="F:kinase activity"/>
    <property type="evidence" value="ECO:0007669"/>
    <property type="project" value="UniProtKB-KW"/>
</dbReference>
<dbReference type="PANTHER" id="PTHR34299">
    <property type="entry name" value="DIACYLGLYCEROL KINASE"/>
    <property type="match status" value="1"/>
</dbReference>
<dbReference type="AlphaFoldDB" id="A0A9D1IQ48"/>
<comment type="caution">
    <text evidence="20">The sequence shown here is derived from an EMBL/GenBank/DDBJ whole genome shotgun (WGS) entry which is preliminary data.</text>
</comment>
<feature type="transmembrane region" description="Helical" evidence="19">
    <location>
        <begin position="39"/>
        <end position="58"/>
    </location>
</feature>
<evidence type="ECO:0000313" key="21">
    <source>
        <dbReference type="Proteomes" id="UP000824074"/>
    </source>
</evidence>